<dbReference type="InterPro" id="IPR036167">
    <property type="entry name" value="tRNA_intron_Endo_cat-like_sf"/>
</dbReference>
<evidence type="ECO:0000313" key="5">
    <source>
        <dbReference type="EMBL" id="ODQ65795.1"/>
    </source>
</evidence>
<dbReference type="AlphaFoldDB" id="A0A1E3PK49"/>
<sequence length="164" mass="18854">MCSLPDTPVLAIQVKTNLIYHHLWSNFTEYKIQKEITSAESKSPTIGSSKGTQNEESNLLIVLRGQPPNSLDPKEEVQNNSHNVSEGPEDMPVPYEWILPAKTEDKWSVKQWDEIFEKIDRLSVINETNGEHKRVERVLMAMVTNDSTIVYYFINKGIKKPRKN</sequence>
<dbReference type="SUPFAM" id="SSF53032">
    <property type="entry name" value="tRNA-intron endonuclease catalytic domain-like"/>
    <property type="match status" value="1"/>
</dbReference>
<reference evidence="5 6" key="1">
    <citation type="journal article" date="2016" name="Proc. Natl. Acad. Sci. U.S.A.">
        <title>Comparative genomics of biotechnologically important yeasts.</title>
        <authorList>
            <person name="Riley R."/>
            <person name="Haridas S."/>
            <person name="Wolfe K.H."/>
            <person name="Lopes M.R."/>
            <person name="Hittinger C.T."/>
            <person name="Goeker M."/>
            <person name="Salamov A.A."/>
            <person name="Wisecaver J.H."/>
            <person name="Long T.M."/>
            <person name="Calvey C.H."/>
            <person name="Aerts A.L."/>
            <person name="Barry K.W."/>
            <person name="Choi C."/>
            <person name="Clum A."/>
            <person name="Coughlan A.Y."/>
            <person name="Deshpande S."/>
            <person name="Douglass A.P."/>
            <person name="Hanson S.J."/>
            <person name="Klenk H.-P."/>
            <person name="LaButti K.M."/>
            <person name="Lapidus A."/>
            <person name="Lindquist E.A."/>
            <person name="Lipzen A.M."/>
            <person name="Meier-Kolthoff J.P."/>
            <person name="Ohm R.A."/>
            <person name="Otillar R.P."/>
            <person name="Pangilinan J.L."/>
            <person name="Peng Y."/>
            <person name="Rokas A."/>
            <person name="Rosa C.A."/>
            <person name="Scheuner C."/>
            <person name="Sibirny A.A."/>
            <person name="Slot J.C."/>
            <person name="Stielow J.B."/>
            <person name="Sun H."/>
            <person name="Kurtzman C.P."/>
            <person name="Blackwell M."/>
            <person name="Grigoriev I.V."/>
            <person name="Jeffries T.W."/>
        </authorList>
    </citation>
    <scope>NUCLEOTIDE SEQUENCE [LARGE SCALE GENOMIC DNA]</scope>
    <source>
        <strain evidence="5 6">DSM 6958</strain>
    </source>
</reference>
<dbReference type="GO" id="GO:0000213">
    <property type="term" value="F:tRNA-intron lyase activity"/>
    <property type="evidence" value="ECO:0007669"/>
    <property type="project" value="TreeGrafter"/>
</dbReference>
<proteinExistence type="inferred from homology"/>
<dbReference type="PANTHER" id="PTHR28518">
    <property type="entry name" value="TRNA-SPLICING ENDONUCLEASE SUBUNIT SEN15"/>
    <property type="match status" value="1"/>
</dbReference>
<dbReference type="Proteomes" id="UP000095009">
    <property type="component" value="Unassembled WGS sequence"/>
</dbReference>
<accession>A0A1E3PK49</accession>
<dbReference type="InterPro" id="IPR018593">
    <property type="entry name" value="tRNA-endonuc_su_Sen15"/>
</dbReference>
<evidence type="ECO:0000256" key="1">
    <source>
        <dbReference type="ARBA" id="ARBA00006091"/>
    </source>
</evidence>
<feature type="region of interest" description="Disordered" evidence="3">
    <location>
        <begin position="65"/>
        <end position="89"/>
    </location>
</feature>
<dbReference type="Gene3D" id="3.40.1350.10">
    <property type="match status" value="1"/>
</dbReference>
<keyword evidence="2" id="KW-0819">tRNA processing</keyword>
<feature type="domain" description="tRNA-splicing endonuclease subunit Sen15" evidence="4">
    <location>
        <begin position="13"/>
        <end position="164"/>
    </location>
</feature>
<dbReference type="GO" id="GO:0000379">
    <property type="term" value="P:tRNA-type intron splice site recognition and cleavage"/>
    <property type="evidence" value="ECO:0007669"/>
    <property type="project" value="InterPro"/>
</dbReference>
<comment type="similarity">
    <text evidence="1">Belongs to the SEN15 family.</text>
</comment>
<dbReference type="STRING" id="857566.A0A1E3PK49"/>
<evidence type="ECO:0000256" key="3">
    <source>
        <dbReference type="SAM" id="MobiDB-lite"/>
    </source>
</evidence>
<dbReference type="Pfam" id="PF09631">
    <property type="entry name" value="Sen15"/>
    <property type="match status" value="1"/>
</dbReference>
<dbReference type="EMBL" id="KV454409">
    <property type="protein sequence ID" value="ODQ65795.1"/>
    <property type="molecule type" value="Genomic_DNA"/>
</dbReference>
<gene>
    <name evidence="5" type="ORF">NADFUDRAFT_51073</name>
</gene>
<dbReference type="InterPro" id="IPR042777">
    <property type="entry name" value="Sen15_fungi"/>
</dbReference>
<dbReference type="InterPro" id="IPR011856">
    <property type="entry name" value="tRNA_endonuc-like_dom_sf"/>
</dbReference>
<dbReference type="GO" id="GO:0003676">
    <property type="term" value="F:nucleic acid binding"/>
    <property type="evidence" value="ECO:0007669"/>
    <property type="project" value="InterPro"/>
</dbReference>
<evidence type="ECO:0000256" key="2">
    <source>
        <dbReference type="ARBA" id="ARBA00022694"/>
    </source>
</evidence>
<dbReference type="PANTHER" id="PTHR28518:SF1">
    <property type="entry name" value="TRNA-SPLICING ENDONUCLEASE SUBUNIT SEN15"/>
    <property type="match status" value="1"/>
</dbReference>
<dbReference type="GO" id="GO:0000214">
    <property type="term" value="C:tRNA-intron endonuclease complex"/>
    <property type="evidence" value="ECO:0007669"/>
    <property type="project" value="InterPro"/>
</dbReference>
<evidence type="ECO:0000313" key="6">
    <source>
        <dbReference type="Proteomes" id="UP000095009"/>
    </source>
</evidence>
<protein>
    <recommendedName>
        <fullName evidence="4">tRNA-splicing endonuclease subunit Sen15 domain-containing protein</fullName>
    </recommendedName>
</protein>
<keyword evidence="6" id="KW-1185">Reference proteome</keyword>
<name>A0A1E3PK49_9ASCO</name>
<organism evidence="5 6">
    <name type="scientific">Nadsonia fulvescens var. elongata DSM 6958</name>
    <dbReference type="NCBI Taxonomy" id="857566"/>
    <lineage>
        <taxon>Eukaryota</taxon>
        <taxon>Fungi</taxon>
        <taxon>Dikarya</taxon>
        <taxon>Ascomycota</taxon>
        <taxon>Saccharomycotina</taxon>
        <taxon>Dipodascomycetes</taxon>
        <taxon>Dipodascales</taxon>
        <taxon>Dipodascales incertae sedis</taxon>
        <taxon>Nadsonia</taxon>
    </lineage>
</organism>
<dbReference type="OrthoDB" id="10002170at2759"/>
<evidence type="ECO:0000259" key="4">
    <source>
        <dbReference type="Pfam" id="PF09631"/>
    </source>
</evidence>